<dbReference type="PANTHER" id="PTHR34475">
    <property type="match status" value="1"/>
</dbReference>
<evidence type="ECO:0000256" key="1">
    <source>
        <dbReference type="SAM" id="MobiDB-lite"/>
    </source>
</evidence>
<protein>
    <submittedName>
        <fullName evidence="5">DUF4115 domain-containing protein</fullName>
    </submittedName>
</protein>
<evidence type="ECO:0000313" key="6">
    <source>
        <dbReference type="Proteomes" id="UP000728106"/>
    </source>
</evidence>
<organism evidence="5 6">
    <name type="scientific">Weissella confusa</name>
    <name type="common">Lactobacillus confusus</name>
    <dbReference type="NCBI Taxonomy" id="1583"/>
    <lineage>
        <taxon>Bacteria</taxon>
        <taxon>Bacillati</taxon>
        <taxon>Bacillota</taxon>
        <taxon>Bacilli</taxon>
        <taxon>Lactobacillales</taxon>
        <taxon>Lactobacillaceae</taxon>
        <taxon>Weissella</taxon>
    </lineage>
</organism>
<dbReference type="EMBL" id="JAAOCX010000005">
    <property type="protein sequence ID" value="MBJ7632547.1"/>
    <property type="molecule type" value="Genomic_DNA"/>
</dbReference>
<name>A0A0R2FA93_WEICO</name>
<dbReference type="GO" id="GO:0003677">
    <property type="term" value="F:DNA binding"/>
    <property type="evidence" value="ECO:0007669"/>
    <property type="project" value="InterPro"/>
</dbReference>
<proteinExistence type="predicted"/>
<reference evidence="5" key="1">
    <citation type="submission" date="2020-02" db="EMBL/GenBank/DDBJ databases">
        <authorList>
            <person name="Fontana A."/>
            <person name="Patrone V."/>
            <person name="Morelli L."/>
        </authorList>
    </citation>
    <scope>NUCLEOTIDE SEQUENCE</scope>
    <source>
        <strain evidence="4">CCUG 30943</strain>
        <strain evidence="5">CCUG 43002</strain>
    </source>
</reference>
<dbReference type="GeneID" id="57979196"/>
<dbReference type="InterPro" id="IPR025194">
    <property type="entry name" value="RodZ-like_C"/>
</dbReference>
<dbReference type="SUPFAM" id="SSF47413">
    <property type="entry name" value="lambda repressor-like DNA-binding domains"/>
    <property type="match status" value="1"/>
</dbReference>
<keyword evidence="2" id="KW-0812">Transmembrane</keyword>
<sequence>MNEERNSVIGQELQKARLDKGLSLDDIQQTTKIQKRYLAAIENGQFDQLPGAFYERAFVRQYANAVGLDVADFMKNHDITTETVEPDLSGARVDADNVTRAGMHKVEETAADKTRQMMPKILIGVAVIAIIAVIWAVVASFAGSAKQQSKNESSVSVTTSKVSSVSSSSESKSTTDESKKSSSKKESSKKESSEKKDDNKVDLGTGAATGNTVTYAAVKAPADKDMTLNLKSTGASWIQVKDAAGTVLWNGTLQANGNQDVKIPASVTGISVSIGNATVTKMSLDGSDVNLMNNNAIVWNANMTFQR</sequence>
<dbReference type="Proteomes" id="UP000808038">
    <property type="component" value="Unassembled WGS sequence"/>
</dbReference>
<feature type="transmembrane region" description="Helical" evidence="2">
    <location>
        <begin position="121"/>
        <end position="143"/>
    </location>
</feature>
<reference evidence="5 6" key="2">
    <citation type="journal article" date="2021" name="Int. J. Food Microbiol.">
        <title>Safety demonstration of a microbial species for use in the food chain: Weissella confusa.</title>
        <authorList>
            <person name="Bourdichon F."/>
            <person name="Patrone V."/>
            <person name="Fontana A."/>
            <person name="Milani G."/>
            <person name="Morelli L."/>
        </authorList>
    </citation>
    <scope>NUCLEOTIDE SEQUENCE [LARGE SCALE GENOMIC DNA]</scope>
    <source>
        <strain evidence="4">CCUG 30943</strain>
        <strain evidence="5 6">CCUG 43002</strain>
    </source>
</reference>
<dbReference type="OrthoDB" id="9797543at2"/>
<dbReference type="PANTHER" id="PTHR34475:SF1">
    <property type="entry name" value="CYTOSKELETON PROTEIN RODZ"/>
    <property type="match status" value="1"/>
</dbReference>
<dbReference type="CDD" id="cd00093">
    <property type="entry name" value="HTH_XRE"/>
    <property type="match status" value="1"/>
</dbReference>
<gene>
    <name evidence="5" type="ORF">HAU20_04685</name>
    <name evidence="4" type="ORF">HAU43_05535</name>
</gene>
<dbReference type="Pfam" id="PF13413">
    <property type="entry name" value="HTH_25"/>
    <property type="match status" value="1"/>
</dbReference>
<evidence type="ECO:0000256" key="2">
    <source>
        <dbReference type="SAM" id="Phobius"/>
    </source>
</evidence>
<dbReference type="InterPro" id="IPR010982">
    <property type="entry name" value="Lambda_DNA-bd_dom_sf"/>
</dbReference>
<keyword evidence="6" id="KW-1185">Reference proteome</keyword>
<feature type="compositionally biased region" description="Low complexity" evidence="1">
    <location>
        <begin position="150"/>
        <end position="172"/>
    </location>
</feature>
<feature type="region of interest" description="Disordered" evidence="1">
    <location>
        <begin position="149"/>
        <end position="205"/>
    </location>
</feature>
<dbReference type="EMBL" id="JAAOCP010000004">
    <property type="protein sequence ID" value="MBJ7638683.1"/>
    <property type="molecule type" value="Genomic_DNA"/>
</dbReference>
<comment type="caution">
    <text evidence="5">The sequence shown here is derived from an EMBL/GenBank/DDBJ whole genome shotgun (WGS) entry which is preliminary data.</text>
</comment>
<feature type="compositionally biased region" description="Basic and acidic residues" evidence="1">
    <location>
        <begin position="173"/>
        <end position="201"/>
    </location>
</feature>
<feature type="domain" description="Cytoskeleton protein RodZ-like C-terminal" evidence="3">
    <location>
        <begin position="230"/>
        <end position="293"/>
    </location>
</feature>
<dbReference type="InterPro" id="IPR050400">
    <property type="entry name" value="Bact_Cytoskel_RodZ"/>
</dbReference>
<accession>A0A0R2FA93</accession>
<dbReference type="Pfam" id="PF13464">
    <property type="entry name" value="RodZ_C"/>
    <property type="match status" value="1"/>
</dbReference>
<dbReference type="Proteomes" id="UP000728106">
    <property type="component" value="Unassembled WGS sequence"/>
</dbReference>
<evidence type="ECO:0000313" key="4">
    <source>
        <dbReference type="EMBL" id="MBJ7632547.1"/>
    </source>
</evidence>
<dbReference type="AlphaFoldDB" id="A0A0R2FA93"/>
<keyword evidence="2" id="KW-1133">Transmembrane helix</keyword>
<dbReference type="InterPro" id="IPR001387">
    <property type="entry name" value="Cro/C1-type_HTH"/>
</dbReference>
<dbReference type="RefSeq" id="WP_056973884.1">
    <property type="nucleotide sequence ID" value="NZ_ALXJ01000126.1"/>
</dbReference>
<evidence type="ECO:0000313" key="5">
    <source>
        <dbReference type="EMBL" id="MBJ7638683.1"/>
    </source>
</evidence>
<dbReference type="Gene3D" id="1.10.260.40">
    <property type="entry name" value="lambda repressor-like DNA-binding domains"/>
    <property type="match status" value="1"/>
</dbReference>
<keyword evidence="2" id="KW-0472">Membrane</keyword>
<evidence type="ECO:0000259" key="3">
    <source>
        <dbReference type="Pfam" id="PF13464"/>
    </source>
</evidence>